<dbReference type="Proteomes" id="UP000320762">
    <property type="component" value="Unassembled WGS sequence"/>
</dbReference>
<accession>A0A550CDG5</accession>
<keyword evidence="3" id="KW-1185">Reference proteome</keyword>
<evidence type="ECO:0000256" key="1">
    <source>
        <dbReference type="SAM" id="MobiDB-lite"/>
    </source>
</evidence>
<dbReference type="AlphaFoldDB" id="A0A550CDG5"/>
<dbReference type="EMBL" id="VDMD01000011">
    <property type="protein sequence ID" value="TRM62852.1"/>
    <property type="molecule type" value="Genomic_DNA"/>
</dbReference>
<proteinExistence type="predicted"/>
<comment type="caution">
    <text evidence="2">The sequence shown here is derived from an EMBL/GenBank/DDBJ whole genome shotgun (WGS) entry which is preliminary data.</text>
</comment>
<protein>
    <submittedName>
        <fullName evidence="2">Uncharacterized protein</fullName>
    </submittedName>
</protein>
<feature type="region of interest" description="Disordered" evidence="1">
    <location>
        <begin position="1"/>
        <end position="67"/>
    </location>
</feature>
<sequence length="93" mass="9971">MFSSMLAPTARTATKRAAARALKPHATSSAVRSLSTTSVRAARLVTRGPTIATSSPHRDAKRSGRTHPPLSAYHLILILSHIERTQLAPCSSR</sequence>
<feature type="compositionally biased region" description="Low complexity" evidence="1">
    <location>
        <begin position="1"/>
        <end position="12"/>
    </location>
</feature>
<evidence type="ECO:0000313" key="2">
    <source>
        <dbReference type="EMBL" id="TRM62852.1"/>
    </source>
</evidence>
<gene>
    <name evidence="2" type="ORF">BD626DRAFT_457776</name>
</gene>
<name>A0A550CDG5_9AGAR</name>
<feature type="compositionally biased region" description="Polar residues" evidence="1">
    <location>
        <begin position="26"/>
        <end position="39"/>
    </location>
</feature>
<reference evidence="2 3" key="1">
    <citation type="journal article" date="2019" name="New Phytol.">
        <title>Comparative genomics reveals unique wood-decay strategies and fruiting body development in the Schizophyllaceae.</title>
        <authorList>
            <person name="Almasi E."/>
            <person name="Sahu N."/>
            <person name="Krizsan K."/>
            <person name="Balint B."/>
            <person name="Kovacs G.M."/>
            <person name="Kiss B."/>
            <person name="Cseklye J."/>
            <person name="Drula E."/>
            <person name="Henrissat B."/>
            <person name="Nagy I."/>
            <person name="Chovatia M."/>
            <person name="Adam C."/>
            <person name="LaButti K."/>
            <person name="Lipzen A."/>
            <person name="Riley R."/>
            <person name="Grigoriev I.V."/>
            <person name="Nagy L.G."/>
        </authorList>
    </citation>
    <scope>NUCLEOTIDE SEQUENCE [LARGE SCALE GENOMIC DNA]</scope>
    <source>
        <strain evidence="2 3">NL-1724</strain>
    </source>
</reference>
<organism evidence="2 3">
    <name type="scientific">Schizophyllum amplum</name>
    <dbReference type="NCBI Taxonomy" id="97359"/>
    <lineage>
        <taxon>Eukaryota</taxon>
        <taxon>Fungi</taxon>
        <taxon>Dikarya</taxon>
        <taxon>Basidiomycota</taxon>
        <taxon>Agaricomycotina</taxon>
        <taxon>Agaricomycetes</taxon>
        <taxon>Agaricomycetidae</taxon>
        <taxon>Agaricales</taxon>
        <taxon>Schizophyllaceae</taxon>
        <taxon>Schizophyllum</taxon>
    </lineage>
</organism>
<evidence type="ECO:0000313" key="3">
    <source>
        <dbReference type="Proteomes" id="UP000320762"/>
    </source>
</evidence>
<feature type="non-terminal residue" evidence="2">
    <location>
        <position position="93"/>
    </location>
</feature>